<dbReference type="EMBL" id="JAUZMY010000018">
    <property type="protein sequence ID" value="MEE2039156.1"/>
    <property type="molecule type" value="Genomic_DNA"/>
</dbReference>
<evidence type="ECO:0000259" key="6">
    <source>
        <dbReference type="Pfam" id="PF21036"/>
    </source>
</evidence>
<keyword evidence="2" id="KW-0328">Glycosyltransferase</keyword>
<accession>A0ABU7KA80</accession>
<evidence type="ECO:0000313" key="8">
    <source>
        <dbReference type="Proteomes" id="UP001356095"/>
    </source>
</evidence>
<dbReference type="Pfam" id="PF21036">
    <property type="entry name" value="EryCIII-like_N"/>
    <property type="match status" value="1"/>
</dbReference>
<feature type="domain" description="Erythromycin biosynthesis protein CIII-like C-terminal" evidence="5">
    <location>
        <begin position="272"/>
        <end position="414"/>
    </location>
</feature>
<dbReference type="PANTHER" id="PTHR48050:SF13">
    <property type="entry name" value="STEROL 3-BETA-GLUCOSYLTRANSFERASE UGT80A2"/>
    <property type="match status" value="1"/>
</dbReference>
<proteinExistence type="inferred from homology"/>
<dbReference type="Gene3D" id="3.40.50.2000">
    <property type="entry name" value="Glycogen Phosphorylase B"/>
    <property type="match status" value="2"/>
</dbReference>
<dbReference type="RefSeq" id="WP_330092935.1">
    <property type="nucleotide sequence ID" value="NZ_JAUZMY010000018.1"/>
</dbReference>
<comment type="similarity">
    <text evidence="1">Belongs to the glycosyltransferase 28 family.</text>
</comment>
<evidence type="ECO:0000256" key="2">
    <source>
        <dbReference type="ARBA" id="ARBA00022676"/>
    </source>
</evidence>
<reference evidence="7 8" key="1">
    <citation type="submission" date="2023-08" db="EMBL/GenBank/DDBJ databases">
        <authorList>
            <person name="Girao M."/>
            <person name="Carvalho M.F."/>
        </authorList>
    </citation>
    <scope>NUCLEOTIDE SEQUENCE [LARGE SCALE GENOMIC DNA]</scope>
    <source>
        <strain evidence="7 8">CT-R113</strain>
    </source>
</reference>
<dbReference type="Pfam" id="PF06722">
    <property type="entry name" value="EryCIII-like_C"/>
    <property type="match status" value="1"/>
</dbReference>
<dbReference type="InterPro" id="IPR002213">
    <property type="entry name" value="UDP_glucos_trans"/>
</dbReference>
<evidence type="ECO:0000256" key="4">
    <source>
        <dbReference type="ARBA" id="ARBA00023194"/>
    </source>
</evidence>
<sequence>MRVLLTVAAEKPHFLGMVPLAWALRAAGHEVRVASQPALAPVVRHTGLPFVPVGRDHGFWRTMKVFDLHDTLNDAPLFGRVTAPDDEVSWEYLLEGYRTVVPWWWRMVNDPMEQDLVAFCREWRPDLVVWGSVSFAGAIAAQACGAAHVRYLWGADIFARTRRRFLARMAEQPAAEREDPLSAWLGARAARHGVEYSETLVHGQATLEQIPASLRVPTPHDLTYLPMRYVPYNGRAVVPHWLRTPPERPRVALTLGTTLMGQDSGGKALFRALLEGLADLDVEVVATLPAHEQDALGPVPANTRLTEYVPLHALAPTCDAMVDHGGWGTVLTGLAYGIPQVIVPSWFDDPMLADMLADGGAAITVPHRAMTAETISRSASRLLDDPSFAQGAAGVREAMAALPSPAELADALVGLTRG</sequence>
<dbReference type="NCBIfam" id="TIGR04516">
    <property type="entry name" value="glycosyl_450act"/>
    <property type="match status" value="1"/>
</dbReference>
<dbReference type="SUPFAM" id="SSF53756">
    <property type="entry name" value="UDP-Glycosyltransferase/glycogen phosphorylase"/>
    <property type="match status" value="1"/>
</dbReference>
<dbReference type="CDD" id="cd03784">
    <property type="entry name" value="GT1_Gtf-like"/>
    <property type="match status" value="1"/>
</dbReference>
<evidence type="ECO:0000313" key="7">
    <source>
        <dbReference type="EMBL" id="MEE2039156.1"/>
    </source>
</evidence>
<dbReference type="InterPro" id="IPR030953">
    <property type="entry name" value="Glycosyl_450act"/>
</dbReference>
<dbReference type="InterPro" id="IPR010610">
    <property type="entry name" value="EryCIII-like_C"/>
</dbReference>
<dbReference type="PANTHER" id="PTHR48050">
    <property type="entry name" value="STEROL 3-BETA-GLUCOSYLTRANSFERASE"/>
    <property type="match status" value="1"/>
</dbReference>
<evidence type="ECO:0000256" key="1">
    <source>
        <dbReference type="ARBA" id="ARBA00006962"/>
    </source>
</evidence>
<dbReference type="Proteomes" id="UP001356095">
    <property type="component" value="Unassembled WGS sequence"/>
</dbReference>
<comment type="caution">
    <text evidence="7">The sequence shown here is derived from an EMBL/GenBank/DDBJ whole genome shotgun (WGS) entry which is preliminary data.</text>
</comment>
<keyword evidence="8" id="KW-1185">Reference proteome</keyword>
<keyword evidence="4" id="KW-0045">Antibiotic biosynthesis</keyword>
<protein>
    <submittedName>
        <fullName evidence="7">Activator-dependent family glycosyltransferase</fullName>
    </submittedName>
</protein>
<evidence type="ECO:0000259" key="5">
    <source>
        <dbReference type="Pfam" id="PF06722"/>
    </source>
</evidence>
<dbReference type="InterPro" id="IPR050426">
    <property type="entry name" value="Glycosyltransferase_28"/>
</dbReference>
<evidence type="ECO:0000256" key="3">
    <source>
        <dbReference type="ARBA" id="ARBA00022679"/>
    </source>
</evidence>
<keyword evidence="3" id="KW-0808">Transferase</keyword>
<feature type="domain" description="Erythromycin biosynthesis protein CIII-like N-terminal" evidence="6">
    <location>
        <begin position="22"/>
        <end position="256"/>
    </location>
</feature>
<gene>
    <name evidence="7" type="ORF">Q8791_18230</name>
</gene>
<dbReference type="InterPro" id="IPR048284">
    <property type="entry name" value="EryCIII-like_N"/>
</dbReference>
<name>A0ABU7KA80_9ACTN</name>
<organism evidence="7 8">
    <name type="scientific">Nocardiopsis codii</name>
    <dbReference type="NCBI Taxonomy" id="3065942"/>
    <lineage>
        <taxon>Bacteria</taxon>
        <taxon>Bacillati</taxon>
        <taxon>Actinomycetota</taxon>
        <taxon>Actinomycetes</taxon>
        <taxon>Streptosporangiales</taxon>
        <taxon>Nocardiopsidaceae</taxon>
        <taxon>Nocardiopsis</taxon>
    </lineage>
</organism>